<feature type="transmembrane region" description="Helical" evidence="1">
    <location>
        <begin position="72"/>
        <end position="99"/>
    </location>
</feature>
<evidence type="ECO:0000313" key="2">
    <source>
        <dbReference type="EMBL" id="RMX19003.1"/>
    </source>
</evidence>
<gene>
    <name evidence="2" type="ORF">EBQ34_01210</name>
</gene>
<keyword evidence="1" id="KW-0472">Membrane</keyword>
<name>A0A3M6RU05_9BURK</name>
<sequence length="116" mass="12885">MLEMAALDAIKLGLLWAWLVQGVSWAGNVLTFWVWLMFALVVLLLLAYARMPDPPTLALPRFRGKAAWLWQSLDAVQITALAGAGHFVLASVYFLTWFLSYALLGMSDASEEEAQP</sequence>
<evidence type="ECO:0000313" key="3">
    <source>
        <dbReference type="Proteomes" id="UP000275180"/>
    </source>
</evidence>
<organism evidence="2 3">
    <name type="scientific">Vandammella animalimorsus</name>
    <dbReference type="NCBI Taxonomy" id="2029117"/>
    <lineage>
        <taxon>Bacteria</taxon>
        <taxon>Pseudomonadati</taxon>
        <taxon>Pseudomonadota</taxon>
        <taxon>Betaproteobacteria</taxon>
        <taxon>Burkholderiales</taxon>
        <taxon>Comamonadaceae</taxon>
        <taxon>Vandammella</taxon>
    </lineage>
</organism>
<dbReference type="Proteomes" id="UP000275180">
    <property type="component" value="Unassembled WGS sequence"/>
</dbReference>
<keyword evidence="1" id="KW-1133">Transmembrane helix</keyword>
<reference evidence="2 3" key="1">
    <citation type="submission" date="2018-10" db="EMBL/GenBank/DDBJ databases">
        <title>Comamonadaceae CDC group NO-1 genome sequencing and assembly.</title>
        <authorList>
            <person name="Bernier A.-M."/>
            <person name="Bernard K."/>
        </authorList>
    </citation>
    <scope>NUCLEOTIDE SEQUENCE [LARGE SCALE GENOMIC DNA]</scope>
    <source>
        <strain evidence="2 3">NML180582</strain>
    </source>
</reference>
<feature type="transmembrane region" description="Helical" evidence="1">
    <location>
        <begin position="32"/>
        <end position="51"/>
    </location>
</feature>
<evidence type="ECO:0000256" key="1">
    <source>
        <dbReference type="SAM" id="Phobius"/>
    </source>
</evidence>
<dbReference type="AlphaFoldDB" id="A0A3M6RU05"/>
<protein>
    <submittedName>
        <fullName evidence="2">Uncharacterized protein</fullName>
    </submittedName>
</protein>
<accession>A0A3M6RU05</accession>
<dbReference type="EMBL" id="RDQJ01000001">
    <property type="protein sequence ID" value="RMX19003.1"/>
    <property type="molecule type" value="Genomic_DNA"/>
</dbReference>
<keyword evidence="1" id="KW-0812">Transmembrane</keyword>
<comment type="caution">
    <text evidence="2">The sequence shown here is derived from an EMBL/GenBank/DDBJ whole genome shotgun (WGS) entry which is preliminary data.</text>
</comment>
<proteinExistence type="predicted"/>